<dbReference type="EMBL" id="MU277217">
    <property type="protein sequence ID" value="KAI0060752.1"/>
    <property type="molecule type" value="Genomic_DNA"/>
</dbReference>
<evidence type="ECO:0000313" key="2">
    <source>
        <dbReference type="Proteomes" id="UP000814140"/>
    </source>
</evidence>
<accession>A0ACB8SX40</accession>
<reference evidence="1" key="1">
    <citation type="submission" date="2021-03" db="EMBL/GenBank/DDBJ databases">
        <authorList>
            <consortium name="DOE Joint Genome Institute"/>
            <person name="Ahrendt S."/>
            <person name="Looney B.P."/>
            <person name="Miyauchi S."/>
            <person name="Morin E."/>
            <person name="Drula E."/>
            <person name="Courty P.E."/>
            <person name="Chicoki N."/>
            <person name="Fauchery L."/>
            <person name="Kohler A."/>
            <person name="Kuo A."/>
            <person name="Labutti K."/>
            <person name="Pangilinan J."/>
            <person name="Lipzen A."/>
            <person name="Riley R."/>
            <person name="Andreopoulos W."/>
            <person name="He G."/>
            <person name="Johnson J."/>
            <person name="Barry K.W."/>
            <person name="Grigoriev I.V."/>
            <person name="Nagy L."/>
            <person name="Hibbett D."/>
            <person name="Henrissat B."/>
            <person name="Matheny P.B."/>
            <person name="Labbe J."/>
            <person name="Martin F."/>
        </authorList>
    </citation>
    <scope>NUCLEOTIDE SEQUENCE</scope>
    <source>
        <strain evidence="1">HHB10654</strain>
    </source>
</reference>
<protein>
    <submittedName>
        <fullName evidence="1">Uncharacterized protein</fullName>
    </submittedName>
</protein>
<reference evidence="1" key="2">
    <citation type="journal article" date="2022" name="New Phytol.">
        <title>Evolutionary transition to the ectomycorrhizal habit in the genomes of a hyperdiverse lineage of mushroom-forming fungi.</title>
        <authorList>
            <person name="Looney B."/>
            <person name="Miyauchi S."/>
            <person name="Morin E."/>
            <person name="Drula E."/>
            <person name="Courty P.E."/>
            <person name="Kohler A."/>
            <person name="Kuo A."/>
            <person name="LaButti K."/>
            <person name="Pangilinan J."/>
            <person name="Lipzen A."/>
            <person name="Riley R."/>
            <person name="Andreopoulos W."/>
            <person name="He G."/>
            <person name="Johnson J."/>
            <person name="Nolan M."/>
            <person name="Tritt A."/>
            <person name="Barry K.W."/>
            <person name="Grigoriev I.V."/>
            <person name="Nagy L.G."/>
            <person name="Hibbett D."/>
            <person name="Henrissat B."/>
            <person name="Matheny P.B."/>
            <person name="Labbe J."/>
            <person name="Martin F.M."/>
        </authorList>
    </citation>
    <scope>NUCLEOTIDE SEQUENCE</scope>
    <source>
        <strain evidence="1">HHB10654</strain>
    </source>
</reference>
<comment type="caution">
    <text evidence="1">The sequence shown here is derived from an EMBL/GenBank/DDBJ whole genome shotgun (WGS) entry which is preliminary data.</text>
</comment>
<sequence>MDNTITCPGPVRLPELAVRVTDADEEVFLLYTRLGSLKPVDSEDHGHFRGLGYVDSKEDRLTVRVELAPAQAHSGSPDAVAPRTKPGGRSRKLYKRKAREDEPVVHEFEVLQDKTALRSRTGDTGSVLWRASIDFLRLILQQHHFPTPDGPFDLDRLAQSHVIELGAGTGLLSVAIRPLVRRYTATDILALVPLIRKNIAHADTNSPASAVALDWTLPADRQLPDDVLSDPPDLVLAVDCIYHPSLVPPLLNTLAALAIPRQTVVLVISELRAEDVVREFLEGWLSRSDEGWQIWSVGGEAEDSLMGVRYAVWLGWRESFGGLRAPMPEPRAPHSPRRHATDFAAEWRLKMSRTPKSAYGTSCEPTFSSQKQLRLVRIEMKTEQSKRGIRSGNRNAKEKYSPQLLGEQTAPARRDVVWPCIRRCDYDLSGTAGHVLGGNLMVRVGMKRRTVLGRPHALDNCFNTRLLRRQLLRQPRHLCARSLLSLTLAMAQIAVDILQLVSETADVFPPLKSAAGGALYIAKMVQKFKSNKKEWAQFAKDINDRLACVVKLLPENTRTDTRNDLLAHVAHLEITLNKIKSSIKAIQDQKALKRIGSFARDPDKIKEMRRLFDDAIARFHACFALALTTGMDVAKILGTEPVQLVVERALDKFRAAIVVNDVAPVVMENDMRSAVRDAFPLVKGASWDPDRACLSGTHVAGSGKTAVANTVCQLVHEATDMHLLSSFFFARGIEGRDDYSKVLNHIIRDLAGLDRAIAREIGSIVEQNPSVATAGPSRQFAEIIMPLCVLYPADKPLVVVLDALDEACKEMDHPNSGFIGILCNKISNLPGNFRVIVTCRPEYKILHSLEEKEHIQKYHSPLSGSTAWDDIQLYMNEQLKSVDKLRDLPDDSPDLQLFLEKVEGLFIWVATVITFLRGCVDPYKQLKRVLEKNSPGNLPAEGKMESLYQTIFAECNWDDEDFQTGYSLFMGTIINLRTPLPVSAIEALHNCNDKGSMQRILRPVSSLLYGLDSDRDDKPVHILHLSLREFLTSTKHVSEPYFIHEAEHNQQLALCCVNTLNKELPNVTGLGYSTSYREEFDHAIIHLPQLGGVTQQLDYACQFWASHLEYVNVQSMDRSLVDALVHFIPSKIVPWLECMTVIHRFYPIYSWAQIYFPTDHDLLIQLKRDNIALQVTEEAVQLCRVLAAEKPHVFTKDLAWSLHSLSVDLDKFGRDTEALEAIEEAVQVWQVLAADKPEIFNKDLAFSLHSLSVILNNFGRDIEALHVIEKAVQLRRLLAADKPELFNKDLADSLHNLSIDLNDFGHRPEVFNTDLASSLHSLSVKLNNFGRYAEALQAIEDAIKLRRVLAADRPEVFNEKLADSLFNLSVYLTKFDRHTEAFQAMEEVVELQRVLAENRPEVYNKDLADSLHHISVDLNNFGHHTEALAAIEEAVDLWRMLVAHRPQVFKKDLAWSLLDLSMNLNNLGRNAEALKVIQEAIELWQVLAADRPEYFNKNLAISLHRLSIYLSTSGYHLEALQAIEKAIEVWKNLVEQNSTEYQSYLQDATDWLKGCQTKLDHCGK</sequence>
<evidence type="ECO:0000313" key="1">
    <source>
        <dbReference type="EMBL" id="KAI0060752.1"/>
    </source>
</evidence>
<gene>
    <name evidence="1" type="ORF">BV25DRAFT_1839546</name>
</gene>
<proteinExistence type="predicted"/>
<keyword evidence="2" id="KW-1185">Reference proteome</keyword>
<organism evidence="1 2">
    <name type="scientific">Artomyces pyxidatus</name>
    <dbReference type="NCBI Taxonomy" id="48021"/>
    <lineage>
        <taxon>Eukaryota</taxon>
        <taxon>Fungi</taxon>
        <taxon>Dikarya</taxon>
        <taxon>Basidiomycota</taxon>
        <taxon>Agaricomycotina</taxon>
        <taxon>Agaricomycetes</taxon>
        <taxon>Russulales</taxon>
        <taxon>Auriscalpiaceae</taxon>
        <taxon>Artomyces</taxon>
    </lineage>
</organism>
<name>A0ACB8SX40_9AGAM</name>
<dbReference type="Proteomes" id="UP000814140">
    <property type="component" value="Unassembled WGS sequence"/>
</dbReference>